<accession>A0ABP8ISD9</accession>
<dbReference type="Proteomes" id="UP001501153">
    <property type="component" value="Unassembled WGS sequence"/>
</dbReference>
<proteinExistence type="predicted"/>
<evidence type="ECO:0000313" key="2">
    <source>
        <dbReference type="Proteomes" id="UP001501153"/>
    </source>
</evidence>
<comment type="caution">
    <text evidence="1">The sequence shown here is derived from an EMBL/GenBank/DDBJ whole genome shotgun (WGS) entry which is preliminary data.</text>
</comment>
<protein>
    <submittedName>
        <fullName evidence="1">Uncharacterized protein</fullName>
    </submittedName>
</protein>
<evidence type="ECO:0000313" key="1">
    <source>
        <dbReference type="EMBL" id="GAA4369603.1"/>
    </source>
</evidence>
<keyword evidence="2" id="KW-1185">Reference proteome</keyword>
<gene>
    <name evidence="1" type="ORF">GCM10023185_43400</name>
</gene>
<organism evidence="1 2">
    <name type="scientific">Hymenobacter saemangeumensis</name>
    <dbReference type="NCBI Taxonomy" id="1084522"/>
    <lineage>
        <taxon>Bacteria</taxon>
        <taxon>Pseudomonadati</taxon>
        <taxon>Bacteroidota</taxon>
        <taxon>Cytophagia</taxon>
        <taxon>Cytophagales</taxon>
        <taxon>Hymenobacteraceae</taxon>
        <taxon>Hymenobacter</taxon>
    </lineage>
</organism>
<sequence length="166" mass="17602">MKGIVGIKTKPAGRRQGFVGRGWQDLERQVGEYFGCLASNTSKKHGRQPGLTLSAPGAGASAYVNEAGSVTLQERKQTPAAHHSRHTVGAGSKIGGVQVQGVAAKHEAHGPAVWRLRVEADVVDFIARATREIRDDGIALKAFQSFYAPISREFQLGGTASESAPV</sequence>
<dbReference type="EMBL" id="BAABGZ010000081">
    <property type="protein sequence ID" value="GAA4369603.1"/>
    <property type="molecule type" value="Genomic_DNA"/>
</dbReference>
<name>A0ABP8ISD9_9BACT</name>
<reference evidence="2" key="1">
    <citation type="journal article" date="2019" name="Int. J. Syst. Evol. Microbiol.">
        <title>The Global Catalogue of Microorganisms (GCM) 10K type strain sequencing project: providing services to taxonomists for standard genome sequencing and annotation.</title>
        <authorList>
            <consortium name="The Broad Institute Genomics Platform"/>
            <consortium name="The Broad Institute Genome Sequencing Center for Infectious Disease"/>
            <person name="Wu L."/>
            <person name="Ma J."/>
        </authorList>
    </citation>
    <scope>NUCLEOTIDE SEQUENCE [LARGE SCALE GENOMIC DNA]</scope>
    <source>
        <strain evidence="2">JCM 17923</strain>
    </source>
</reference>